<dbReference type="Gene3D" id="3.40.50.450">
    <property type="match status" value="1"/>
</dbReference>
<name>A0A9D1GPV9_9BACT</name>
<dbReference type="Pfam" id="PF15891">
    <property type="entry name" value="Nuc_deoxyri_tr2"/>
    <property type="match status" value="1"/>
</dbReference>
<reference evidence="1" key="1">
    <citation type="submission" date="2020-10" db="EMBL/GenBank/DDBJ databases">
        <authorList>
            <person name="Gilroy R."/>
        </authorList>
    </citation>
    <scope>NUCLEOTIDE SEQUENCE</scope>
    <source>
        <strain evidence="1">ChiHecec2B26-709</strain>
    </source>
</reference>
<gene>
    <name evidence="1" type="ORF">IAC35_06375</name>
</gene>
<sequence>MNRQTISTILLAVAAVLLPVLIVSSFTGLGGRSAARKAGGSSVVTVHPHEEAIETANISGRTTVFLAGTIDMGSGEDWQARADSLFAALPDGDFLLFNPRQEHWDAERPGEMDYQVNWELDHLEKADWIIMNFLPGSRSPITLLELGLHARGGRLLVICPPGFYRYDNVRITCARYGVPMLDSLEDAVRHIGQNDRPRDIRREF</sequence>
<accession>A0A9D1GPV9</accession>
<proteinExistence type="predicted"/>
<dbReference type="AlphaFoldDB" id="A0A9D1GPV9"/>
<organism evidence="1 2">
    <name type="scientific">Candidatus Cryptobacteroides merdipullorum</name>
    <dbReference type="NCBI Taxonomy" id="2840771"/>
    <lineage>
        <taxon>Bacteria</taxon>
        <taxon>Pseudomonadati</taxon>
        <taxon>Bacteroidota</taxon>
        <taxon>Bacteroidia</taxon>
        <taxon>Bacteroidales</taxon>
        <taxon>Candidatus Cryptobacteroides</taxon>
    </lineage>
</organism>
<dbReference type="EMBL" id="DVLC01000119">
    <property type="protein sequence ID" value="HIT47465.1"/>
    <property type="molecule type" value="Genomic_DNA"/>
</dbReference>
<protein>
    <submittedName>
        <fullName evidence="1">Nucleoside 2-deoxyribosyltransferase domain-containing protein</fullName>
    </submittedName>
</protein>
<dbReference type="Proteomes" id="UP000886881">
    <property type="component" value="Unassembled WGS sequence"/>
</dbReference>
<evidence type="ECO:0000313" key="2">
    <source>
        <dbReference type="Proteomes" id="UP000886881"/>
    </source>
</evidence>
<dbReference type="InterPro" id="IPR039470">
    <property type="entry name" value="Nuc_deoxyri_tr2"/>
</dbReference>
<comment type="caution">
    <text evidence="1">The sequence shown here is derived from an EMBL/GenBank/DDBJ whole genome shotgun (WGS) entry which is preliminary data.</text>
</comment>
<evidence type="ECO:0000313" key="1">
    <source>
        <dbReference type="EMBL" id="HIT47465.1"/>
    </source>
</evidence>
<reference evidence="1" key="2">
    <citation type="journal article" date="2021" name="PeerJ">
        <title>Extensive microbial diversity within the chicken gut microbiome revealed by metagenomics and culture.</title>
        <authorList>
            <person name="Gilroy R."/>
            <person name="Ravi A."/>
            <person name="Getino M."/>
            <person name="Pursley I."/>
            <person name="Horton D.L."/>
            <person name="Alikhan N.F."/>
            <person name="Baker D."/>
            <person name="Gharbi K."/>
            <person name="Hall N."/>
            <person name="Watson M."/>
            <person name="Adriaenssens E.M."/>
            <person name="Foster-Nyarko E."/>
            <person name="Jarju S."/>
            <person name="Secka A."/>
            <person name="Antonio M."/>
            <person name="Oren A."/>
            <person name="Chaudhuri R.R."/>
            <person name="La Ragione R."/>
            <person name="Hildebrand F."/>
            <person name="Pallen M.J."/>
        </authorList>
    </citation>
    <scope>NUCLEOTIDE SEQUENCE</scope>
    <source>
        <strain evidence="1">ChiHecec2B26-709</strain>
    </source>
</reference>